<proteinExistence type="predicted"/>
<evidence type="ECO:0000313" key="1">
    <source>
        <dbReference type="EMBL" id="KFH48868.1"/>
    </source>
</evidence>
<protein>
    <recommendedName>
        <fullName evidence="3">Arrestin-like N-terminal domain-containing protein</fullName>
    </recommendedName>
</protein>
<comment type="caution">
    <text evidence="1">The sequence shown here is derived from an EMBL/GenBank/DDBJ whole genome shotgun (WGS) entry which is preliminary data.</text>
</comment>
<dbReference type="OrthoDB" id="2333384at2759"/>
<evidence type="ECO:0008006" key="3">
    <source>
        <dbReference type="Google" id="ProtNLM"/>
    </source>
</evidence>
<keyword evidence="2" id="KW-1185">Reference proteome</keyword>
<accession>A0A086THN6</accession>
<reference evidence="2" key="1">
    <citation type="journal article" date="2014" name="Genome Announc.">
        <title>Genome sequence and annotation of Acremonium chrysogenum, producer of the beta-lactam antibiotic cephalosporin C.</title>
        <authorList>
            <person name="Terfehr D."/>
            <person name="Dahlmann T.A."/>
            <person name="Specht T."/>
            <person name="Zadra I."/>
            <person name="Kuernsteiner H."/>
            <person name="Kueck U."/>
        </authorList>
    </citation>
    <scope>NUCLEOTIDE SEQUENCE [LARGE SCALE GENOMIC DNA]</scope>
    <source>
        <strain evidence="2">ATCC 11550 / CBS 779.69 / DSM 880 / IAM 14645 / JCM 23072 / IMI 49137</strain>
    </source>
</reference>
<gene>
    <name evidence="1" type="ORF">ACRE_001930</name>
</gene>
<dbReference type="HOGENOM" id="CLU_042066_1_0_1"/>
<organism evidence="1 2">
    <name type="scientific">Hapsidospora chrysogenum (strain ATCC 11550 / CBS 779.69 / DSM 880 / IAM 14645 / JCM 23072 / IMI 49137)</name>
    <name type="common">Acremonium chrysogenum</name>
    <dbReference type="NCBI Taxonomy" id="857340"/>
    <lineage>
        <taxon>Eukaryota</taxon>
        <taxon>Fungi</taxon>
        <taxon>Dikarya</taxon>
        <taxon>Ascomycota</taxon>
        <taxon>Pezizomycotina</taxon>
        <taxon>Sordariomycetes</taxon>
        <taxon>Hypocreomycetidae</taxon>
        <taxon>Hypocreales</taxon>
        <taxon>Bionectriaceae</taxon>
        <taxon>Hapsidospora</taxon>
    </lineage>
</organism>
<sequence length="386" mass="43273">MAQTDSIEPIISGVAQTENATPERPLILALGDEASLDGNLVVPVYGPGDTIKGRVTFHTPDNSVEFVRVTVGLDGNAVSSIRDFRGRDNRRCTLLHRQKHEEPIHAVLGGGHRERIFGLIIPTHQYTDEDNTRRAIVEECPFTLRVYDKPIEMCQPKSFRYPLGVTPDRLDIPSETTNLTRTEKAMESLGILRILGALGGPPKRKFTVEIQAPKVIQIEHAHVPFKVRVVPRWDETHRHIRNKVFTARLTHFSLLVRQISEIEGTKRRSIYLGKFRGTKIPVPYTSPRKFETTVAIEPGGDPELKRPLAIPVGPREPLRDVGEALGLRIPMGADPMLVPDFETENIKVTHKIGWEMTFDIEGKTKVVKSDAHKDSLVVMLGPSNVW</sequence>
<dbReference type="Proteomes" id="UP000029964">
    <property type="component" value="Unassembled WGS sequence"/>
</dbReference>
<evidence type="ECO:0000313" key="2">
    <source>
        <dbReference type="Proteomes" id="UP000029964"/>
    </source>
</evidence>
<name>A0A086THN6_HAPC1</name>
<dbReference type="EMBL" id="JPKY01000001">
    <property type="protein sequence ID" value="KFH48868.1"/>
    <property type="molecule type" value="Genomic_DNA"/>
</dbReference>
<dbReference type="AlphaFoldDB" id="A0A086THN6"/>